<dbReference type="InterPro" id="IPR002083">
    <property type="entry name" value="MATH/TRAF_dom"/>
</dbReference>
<evidence type="ECO:0000256" key="3">
    <source>
        <dbReference type="ARBA" id="ARBA00022723"/>
    </source>
</evidence>
<dbReference type="InterPro" id="IPR001293">
    <property type="entry name" value="Znf_TRAF"/>
</dbReference>
<dbReference type="CDD" id="cd00270">
    <property type="entry name" value="MATH_TRAF_C"/>
    <property type="match status" value="1"/>
</dbReference>
<evidence type="ECO:0000313" key="11">
    <source>
        <dbReference type="EMBL" id="JAA92580.1"/>
    </source>
</evidence>
<evidence type="ECO:0000256" key="6">
    <source>
        <dbReference type="ARBA" id="ARBA00022833"/>
    </source>
</evidence>
<comment type="subcellular location">
    <subcellularLocation>
        <location evidence="1">Cytoplasm</location>
    </subcellularLocation>
</comment>
<feature type="coiled-coil region" evidence="8">
    <location>
        <begin position="245"/>
        <end position="272"/>
    </location>
</feature>
<dbReference type="PANTHER" id="PTHR10131">
    <property type="entry name" value="TNF RECEPTOR ASSOCIATED FACTOR"/>
    <property type="match status" value="1"/>
</dbReference>
<dbReference type="Gene3D" id="3.30.40.10">
    <property type="entry name" value="Zinc/RING finger domain, C3HC4 (zinc finger)"/>
    <property type="match status" value="2"/>
</dbReference>
<dbReference type="InterPro" id="IPR049342">
    <property type="entry name" value="TRAF1-6_MATH_dom"/>
</dbReference>
<evidence type="ECO:0000256" key="8">
    <source>
        <dbReference type="SAM" id="Coils"/>
    </source>
</evidence>
<sequence>MATPPNSFQNTALKLYKDNKWRFTINDNLKCVMCQDILLDAIQTDCGCRYCKECIDNYLENGEKECVAEYEDCRSVITSYIYDRATNKEISLLKVKCLYEGCVFEDTLKSIKGHLDFCEYRNEMCSLCGMEYIIKEESNHLANECLLREVLCQYCRTLLTFKEYNESHLCFESRDLCGKYEAICPYGCTGESKVNLLHHRKSCENKPLECPLHVFDCKQLIPKDQMTEHLNTSSYEHTLTIVTELRKLEKQNKHMEERMNILIEENQLLKATLEVMKLDLPKNSGSISRDTSLKRANKTIFRNGKYMWKIKSFSKLRENAMRGKNPTILSEAFYTSDFGYKMCMKIYPCGDGVGKGTHLSIFFVIMKGDYDDILPWPFKNKVIITIFDDFSKSTNLSDTFKPDPKSICYQRPEEEYNIASGSPKFISFSELKNFLKKDTLYIQINVIA</sequence>
<dbReference type="GO" id="GO:0005164">
    <property type="term" value="F:tumor necrosis factor receptor binding"/>
    <property type="evidence" value="ECO:0007669"/>
    <property type="project" value="TreeGrafter"/>
</dbReference>
<dbReference type="InterPro" id="IPR013083">
    <property type="entry name" value="Znf_RING/FYVE/PHD"/>
</dbReference>
<protein>
    <submittedName>
        <fullName evidence="11">TRAF-4</fullName>
    </submittedName>
</protein>
<dbReference type="GO" id="GO:0009898">
    <property type="term" value="C:cytoplasmic side of plasma membrane"/>
    <property type="evidence" value="ECO:0007669"/>
    <property type="project" value="TreeGrafter"/>
</dbReference>
<dbReference type="InterPro" id="IPR008974">
    <property type="entry name" value="TRAF-like"/>
</dbReference>
<dbReference type="SUPFAM" id="SSF57850">
    <property type="entry name" value="RING/U-box"/>
    <property type="match status" value="1"/>
</dbReference>
<feature type="zinc finger region" description="TRAF-type" evidence="7">
    <location>
        <begin position="114"/>
        <end position="156"/>
    </location>
</feature>
<evidence type="ECO:0000256" key="2">
    <source>
        <dbReference type="ARBA" id="ARBA00022490"/>
    </source>
</evidence>
<dbReference type="EMBL" id="GAKU01000057">
    <property type="protein sequence ID" value="JAA92580.1"/>
    <property type="molecule type" value="mRNA"/>
</dbReference>
<keyword evidence="8" id="KW-0175">Coiled coil</keyword>
<dbReference type="GO" id="GO:0042981">
    <property type="term" value="P:regulation of apoptotic process"/>
    <property type="evidence" value="ECO:0007669"/>
    <property type="project" value="InterPro"/>
</dbReference>
<keyword evidence="4" id="KW-0677">Repeat</keyword>
<dbReference type="InterPro" id="IPR012227">
    <property type="entry name" value="TNF_rcpt-assoc_TRAF_met"/>
</dbReference>
<keyword evidence="6 7" id="KW-0862">Zinc</keyword>
<evidence type="ECO:0000256" key="5">
    <source>
        <dbReference type="ARBA" id="ARBA00022771"/>
    </source>
</evidence>
<evidence type="ECO:0000256" key="7">
    <source>
        <dbReference type="PROSITE-ProRule" id="PRU00207"/>
    </source>
</evidence>
<dbReference type="AlphaFoldDB" id="T1DBK6"/>
<organism evidence="11">
    <name type="scientific">Dendrocoelum lacteum</name>
    <dbReference type="NCBI Taxonomy" id="27895"/>
    <lineage>
        <taxon>Eukaryota</taxon>
        <taxon>Metazoa</taxon>
        <taxon>Spiralia</taxon>
        <taxon>Lophotrochozoa</taxon>
        <taxon>Platyhelminthes</taxon>
        <taxon>Rhabditophora</taxon>
        <taxon>Seriata</taxon>
        <taxon>Tricladida</taxon>
        <taxon>Continenticola</taxon>
        <taxon>Planarioidea</taxon>
        <taxon>Dendrocoelidae</taxon>
        <taxon>Dendrocoelum</taxon>
    </lineage>
</organism>
<feature type="domain" description="TRAF-type" evidence="10">
    <location>
        <begin position="114"/>
        <end position="156"/>
    </location>
</feature>
<dbReference type="PROSITE" id="PS50145">
    <property type="entry name" value="ZF_TRAF"/>
    <property type="match status" value="1"/>
</dbReference>
<evidence type="ECO:0000259" key="9">
    <source>
        <dbReference type="PROSITE" id="PS50144"/>
    </source>
</evidence>
<evidence type="ECO:0000256" key="1">
    <source>
        <dbReference type="ARBA" id="ARBA00004496"/>
    </source>
</evidence>
<dbReference type="GO" id="GO:0043122">
    <property type="term" value="P:regulation of canonical NF-kappaB signal transduction"/>
    <property type="evidence" value="ECO:0007669"/>
    <property type="project" value="TreeGrafter"/>
</dbReference>
<dbReference type="PANTHER" id="PTHR10131:SF138">
    <property type="entry name" value="RE66324P"/>
    <property type="match status" value="1"/>
</dbReference>
<dbReference type="GO" id="GO:0005737">
    <property type="term" value="C:cytoplasm"/>
    <property type="evidence" value="ECO:0007669"/>
    <property type="project" value="UniProtKB-SubCell"/>
</dbReference>
<keyword evidence="5 7" id="KW-0863">Zinc-finger</keyword>
<keyword evidence="2" id="KW-0963">Cytoplasm</keyword>
<dbReference type="PIRSF" id="PIRSF015614">
    <property type="entry name" value="TRAF"/>
    <property type="match status" value="1"/>
</dbReference>
<dbReference type="PROSITE" id="PS50144">
    <property type="entry name" value="MATH"/>
    <property type="match status" value="1"/>
</dbReference>
<dbReference type="Gene3D" id="2.60.210.10">
    <property type="entry name" value="Apoptosis, Tumor Necrosis Factor Receptor Associated Protein 2, Chain A"/>
    <property type="match status" value="1"/>
</dbReference>
<dbReference type="Pfam" id="PF21355">
    <property type="entry name" value="TRAF-mep_MATH"/>
    <property type="match status" value="1"/>
</dbReference>
<accession>T1DBK6</accession>
<dbReference type="GO" id="GO:0008270">
    <property type="term" value="F:zinc ion binding"/>
    <property type="evidence" value="ECO:0007669"/>
    <property type="project" value="UniProtKB-KW"/>
</dbReference>
<proteinExistence type="evidence at transcript level"/>
<keyword evidence="3 7" id="KW-0479">Metal-binding</keyword>
<dbReference type="SUPFAM" id="SSF49599">
    <property type="entry name" value="TRAF domain-like"/>
    <property type="match status" value="2"/>
</dbReference>
<reference evidence="11" key="1">
    <citation type="submission" date="2013-06" db="EMBL/GenBank/DDBJ databases">
        <title>Reactivating head regrowth in a regeneration deficient planarian species.</title>
        <authorList>
            <person name="Liu S.-Y."/>
            <person name="Brandl H."/>
            <person name="Henry I."/>
            <person name="Rink J."/>
        </authorList>
    </citation>
    <scope>NUCLEOTIDE SEQUENCE</scope>
</reference>
<evidence type="ECO:0000259" key="10">
    <source>
        <dbReference type="PROSITE" id="PS50145"/>
    </source>
</evidence>
<evidence type="ECO:0000256" key="4">
    <source>
        <dbReference type="ARBA" id="ARBA00022737"/>
    </source>
</evidence>
<dbReference type="SMART" id="SM00061">
    <property type="entry name" value="MATH"/>
    <property type="match status" value="1"/>
</dbReference>
<dbReference type="GO" id="GO:0007165">
    <property type="term" value="P:signal transduction"/>
    <property type="evidence" value="ECO:0007669"/>
    <property type="project" value="InterPro"/>
</dbReference>
<name>T1DBK6_9PLAT</name>
<feature type="domain" description="MATH" evidence="9">
    <location>
        <begin position="303"/>
        <end position="446"/>
    </location>
</feature>